<comment type="caution">
    <text evidence="1">The sequence shown here is derived from an EMBL/GenBank/DDBJ whole genome shotgun (WGS) entry which is preliminary data.</text>
</comment>
<proteinExistence type="predicted"/>
<protein>
    <submittedName>
        <fullName evidence="1">Uncharacterized protein</fullName>
    </submittedName>
</protein>
<dbReference type="Proteomes" id="UP001221757">
    <property type="component" value="Unassembled WGS sequence"/>
</dbReference>
<organism evidence="1 2">
    <name type="scientific">Mycena rosella</name>
    <name type="common">Pink bonnet</name>
    <name type="synonym">Agaricus rosellus</name>
    <dbReference type="NCBI Taxonomy" id="1033263"/>
    <lineage>
        <taxon>Eukaryota</taxon>
        <taxon>Fungi</taxon>
        <taxon>Dikarya</taxon>
        <taxon>Basidiomycota</taxon>
        <taxon>Agaricomycotina</taxon>
        <taxon>Agaricomycetes</taxon>
        <taxon>Agaricomycetidae</taxon>
        <taxon>Agaricales</taxon>
        <taxon>Marasmiineae</taxon>
        <taxon>Mycenaceae</taxon>
        <taxon>Mycena</taxon>
    </lineage>
</organism>
<evidence type="ECO:0000313" key="1">
    <source>
        <dbReference type="EMBL" id="KAJ7693935.1"/>
    </source>
</evidence>
<name>A0AAD7DM32_MYCRO</name>
<reference evidence="1" key="1">
    <citation type="submission" date="2023-03" db="EMBL/GenBank/DDBJ databases">
        <title>Massive genome expansion in bonnet fungi (Mycena s.s.) driven by repeated elements and novel gene families across ecological guilds.</title>
        <authorList>
            <consortium name="Lawrence Berkeley National Laboratory"/>
            <person name="Harder C.B."/>
            <person name="Miyauchi S."/>
            <person name="Viragh M."/>
            <person name="Kuo A."/>
            <person name="Thoen E."/>
            <person name="Andreopoulos B."/>
            <person name="Lu D."/>
            <person name="Skrede I."/>
            <person name="Drula E."/>
            <person name="Henrissat B."/>
            <person name="Morin E."/>
            <person name="Kohler A."/>
            <person name="Barry K."/>
            <person name="LaButti K."/>
            <person name="Morin E."/>
            <person name="Salamov A."/>
            <person name="Lipzen A."/>
            <person name="Mereny Z."/>
            <person name="Hegedus B."/>
            <person name="Baldrian P."/>
            <person name="Stursova M."/>
            <person name="Weitz H."/>
            <person name="Taylor A."/>
            <person name="Grigoriev I.V."/>
            <person name="Nagy L.G."/>
            <person name="Martin F."/>
            <person name="Kauserud H."/>
        </authorList>
    </citation>
    <scope>NUCLEOTIDE SEQUENCE</scope>
    <source>
        <strain evidence="1">CBHHK067</strain>
    </source>
</reference>
<dbReference type="AlphaFoldDB" id="A0AAD7DM32"/>
<evidence type="ECO:0000313" key="2">
    <source>
        <dbReference type="Proteomes" id="UP001221757"/>
    </source>
</evidence>
<accession>A0AAD7DM32</accession>
<sequence>MVDSKRRGWRVARSELDLHGRTRTDGEHVHTRVGCRDNPALFNPAASMASVYLGIVVHLFPVVRAENVPFELGRKLGKLSLPNLIRSASGTRKPPTAYFNRGKANIRVFNSKFPLSKKTNSSLRMSDLPSASKTRYWDLEDQFAGLGIAHGAKDAFHPCAARRSPNTPQVRSQGPGRLAKGRFRLSSLKQTEMCMMPHPQGGTLWIPPPRHAGAPRTNGLARFARSIKRTFTINHWTRLPDCFSQIFPSYSMTSSSWIAQYLRDVQEAPSVCEG</sequence>
<keyword evidence="2" id="KW-1185">Reference proteome</keyword>
<gene>
    <name evidence="1" type="ORF">B0H17DRAFT_1132305</name>
</gene>
<dbReference type="EMBL" id="JARKIE010000044">
    <property type="protein sequence ID" value="KAJ7693935.1"/>
    <property type="molecule type" value="Genomic_DNA"/>
</dbReference>